<sequence>MARKPGSMYRNITQRSSTRKEYMGGIPGIKVVQYDMGNLHAEFPVSVSLIVHESCQIRHNALESARIAVNKKMILGAGVQNYHVKLRVYPHEVLRENKQATGAGADRVSQGMRQAFGKAVSTAARVKAGQRVITIETSPQYFLNAKKSLKSGGYKLPSHCSLVVDRGEELVKNL</sequence>
<dbReference type="NCBIfam" id="NF003238">
    <property type="entry name" value="PRK04199.1-3"/>
    <property type="match status" value="1"/>
</dbReference>
<reference evidence="5" key="1">
    <citation type="submission" date="2020-10" db="EMBL/GenBank/DDBJ databases">
        <authorList>
            <person name="Hahn C.J."/>
            <person name="Laso-Perez R."/>
            <person name="Vulcano F."/>
            <person name="Vaziourakis K.-M."/>
            <person name="Stokke R."/>
            <person name="Steen I.H."/>
            <person name="Teske A."/>
            <person name="Boetius A."/>
            <person name="Liebeke M."/>
            <person name="Amann R."/>
            <person name="Knittel K."/>
        </authorList>
    </citation>
    <scope>NUCLEOTIDE SEQUENCE</scope>
    <source>
        <strain evidence="5">Gfbio:e3339647-f889-4370-9287-4fb5cb688e4c:AG392M11_GoMArc1</strain>
    </source>
</reference>
<dbReference type="PIRSF" id="PIRSF005590">
    <property type="entry name" value="Ribosomal_L10"/>
    <property type="match status" value="1"/>
</dbReference>
<dbReference type="InterPro" id="IPR047873">
    <property type="entry name" value="Ribosomal_uL16"/>
</dbReference>
<dbReference type="GO" id="GO:1990904">
    <property type="term" value="C:ribonucleoprotein complex"/>
    <property type="evidence" value="ECO:0007669"/>
    <property type="project" value="UniProtKB-KW"/>
</dbReference>
<dbReference type="GO" id="GO:0006412">
    <property type="term" value="P:translation"/>
    <property type="evidence" value="ECO:0007669"/>
    <property type="project" value="UniProtKB-UniRule"/>
</dbReference>
<comment type="caution">
    <text evidence="5">The sequence shown here is derived from an EMBL/GenBank/DDBJ whole genome shotgun (WGS) entry which is preliminary data.</text>
</comment>
<dbReference type="InterPro" id="IPR001197">
    <property type="entry name" value="Ribosomal_uL16_euk_arch"/>
</dbReference>
<dbReference type="GO" id="GO:0003735">
    <property type="term" value="F:structural constituent of ribosome"/>
    <property type="evidence" value="ECO:0007669"/>
    <property type="project" value="InterPro"/>
</dbReference>
<name>A0A811T2F4_9EURY</name>
<accession>A0A811T2F4</accession>
<dbReference type="NCBIfam" id="NF003239">
    <property type="entry name" value="PRK04199.1-4"/>
    <property type="match status" value="1"/>
</dbReference>
<protein>
    <recommendedName>
        <fullName evidence="4">Large ribosomal subunit protein uL16</fullName>
    </recommendedName>
</protein>
<dbReference type="Proteomes" id="UP000639006">
    <property type="component" value="Unassembled WGS sequence"/>
</dbReference>
<dbReference type="InterPro" id="IPR018255">
    <property type="entry name" value="Ribosomal_uL16_CS_euk_arc"/>
</dbReference>
<dbReference type="CDD" id="cd01433">
    <property type="entry name" value="Ribosomal_L16_L10e"/>
    <property type="match status" value="1"/>
</dbReference>
<dbReference type="InterPro" id="IPR016180">
    <property type="entry name" value="Ribosomal_uL16_dom"/>
</dbReference>
<evidence type="ECO:0000313" key="5">
    <source>
        <dbReference type="EMBL" id="CAD6491284.1"/>
    </source>
</evidence>
<dbReference type="GO" id="GO:0005840">
    <property type="term" value="C:ribosome"/>
    <property type="evidence" value="ECO:0007669"/>
    <property type="project" value="UniProtKB-KW"/>
</dbReference>
<dbReference type="Pfam" id="PF00252">
    <property type="entry name" value="Ribosomal_L16"/>
    <property type="match status" value="1"/>
</dbReference>
<evidence type="ECO:0000256" key="3">
    <source>
        <dbReference type="ARBA" id="ARBA00023274"/>
    </source>
</evidence>
<dbReference type="HAMAP" id="MF_00448">
    <property type="entry name" value="Ribosomal_uL16_arch"/>
    <property type="match status" value="1"/>
</dbReference>
<keyword evidence="3 4" id="KW-0687">Ribonucleoprotein</keyword>
<evidence type="ECO:0000256" key="4">
    <source>
        <dbReference type="HAMAP-Rule" id="MF_00448"/>
    </source>
</evidence>
<dbReference type="NCBIfam" id="TIGR00279">
    <property type="entry name" value="uL16_euk_arch"/>
    <property type="match status" value="1"/>
</dbReference>
<dbReference type="InterPro" id="IPR022981">
    <property type="entry name" value="Ribosomal_uL16_arc"/>
</dbReference>
<dbReference type="AlphaFoldDB" id="A0A811T2F4"/>
<organism evidence="5 6">
    <name type="scientific">Candidatus Argoarchaeum ethanivorans</name>
    <dbReference type="NCBI Taxonomy" id="2608793"/>
    <lineage>
        <taxon>Archaea</taxon>
        <taxon>Methanobacteriati</taxon>
        <taxon>Methanobacteriota</taxon>
        <taxon>Stenosarchaea group</taxon>
        <taxon>Methanomicrobia</taxon>
        <taxon>Methanosarcinales</taxon>
        <taxon>Methanosarcinales incertae sedis</taxon>
        <taxon>GOM Arc I cluster</taxon>
        <taxon>Candidatus Argoarchaeum</taxon>
    </lineage>
</organism>
<dbReference type="PANTHER" id="PTHR11726">
    <property type="entry name" value="60S RIBOSOMAL PROTEIN L10"/>
    <property type="match status" value="1"/>
</dbReference>
<dbReference type="PROSITE" id="PS01257">
    <property type="entry name" value="RIBOSOMAL_L10E"/>
    <property type="match status" value="1"/>
</dbReference>
<dbReference type="InterPro" id="IPR036920">
    <property type="entry name" value="Ribosomal_uL16_sf"/>
</dbReference>
<proteinExistence type="inferred from homology"/>
<evidence type="ECO:0000256" key="1">
    <source>
        <dbReference type="ARBA" id="ARBA00008931"/>
    </source>
</evidence>
<dbReference type="Gene3D" id="3.90.1170.10">
    <property type="entry name" value="Ribosomal protein L10e/L16"/>
    <property type="match status" value="1"/>
</dbReference>
<evidence type="ECO:0000313" key="6">
    <source>
        <dbReference type="Proteomes" id="UP000639006"/>
    </source>
</evidence>
<dbReference type="SUPFAM" id="SSF54686">
    <property type="entry name" value="Ribosomal protein L16p/L10e"/>
    <property type="match status" value="1"/>
</dbReference>
<comment type="similarity">
    <text evidence="1 4">Belongs to the universal ribosomal protein uL16 family.</text>
</comment>
<keyword evidence="2 4" id="KW-0689">Ribosomal protein</keyword>
<evidence type="ECO:0000256" key="2">
    <source>
        <dbReference type="ARBA" id="ARBA00022980"/>
    </source>
</evidence>
<dbReference type="EMBL" id="CAJHIQ010000003">
    <property type="protein sequence ID" value="CAD6491284.1"/>
    <property type="molecule type" value="Genomic_DNA"/>
</dbReference>
<gene>
    <name evidence="4" type="primary">rpl10e</name>
    <name evidence="5" type="ORF">DIAAKJNI_00073</name>
</gene>